<name>A0A0N9XXE3_MYCFO</name>
<accession>A0A0N9XXE3</accession>
<reference evidence="2 3" key="1">
    <citation type="journal article" date="2015" name="MBio">
        <title>Enzymatic Degradation of Phenazines Can Generate Energy and Protect Sensitive Organisms from Toxicity.</title>
        <authorList>
            <person name="Costa K.C."/>
            <person name="Bergkessel M."/>
            <person name="Saunders S."/>
            <person name="Korlach J."/>
            <person name="Newman D.K."/>
        </authorList>
    </citation>
    <scope>NUCLEOTIDE SEQUENCE [LARGE SCALE GENOMIC DNA]</scope>
    <source>
        <strain evidence="2 3">CT6</strain>
    </source>
</reference>
<dbReference type="EMBL" id="CP011269">
    <property type="protein sequence ID" value="ALI28818.1"/>
    <property type="molecule type" value="Genomic_DNA"/>
</dbReference>
<gene>
    <name evidence="2" type="ORF">XA26_50230</name>
</gene>
<proteinExistence type="predicted"/>
<feature type="region of interest" description="Disordered" evidence="1">
    <location>
        <begin position="1"/>
        <end position="48"/>
    </location>
</feature>
<evidence type="ECO:0000313" key="3">
    <source>
        <dbReference type="Proteomes" id="UP000057134"/>
    </source>
</evidence>
<evidence type="ECO:0000256" key="1">
    <source>
        <dbReference type="SAM" id="MobiDB-lite"/>
    </source>
</evidence>
<evidence type="ECO:0000313" key="2">
    <source>
        <dbReference type="EMBL" id="ALI28818.1"/>
    </source>
</evidence>
<dbReference type="KEGG" id="mft:XA26_50230"/>
<feature type="compositionally biased region" description="Basic and acidic residues" evidence="1">
    <location>
        <begin position="19"/>
        <end position="29"/>
    </location>
</feature>
<organism evidence="2 3">
    <name type="scientific">Mycolicibacterium fortuitum</name>
    <name type="common">Mycobacterium fortuitum</name>
    <dbReference type="NCBI Taxonomy" id="1766"/>
    <lineage>
        <taxon>Bacteria</taxon>
        <taxon>Bacillati</taxon>
        <taxon>Actinomycetota</taxon>
        <taxon>Actinomycetes</taxon>
        <taxon>Mycobacteriales</taxon>
        <taxon>Mycobacteriaceae</taxon>
        <taxon>Mycolicibacterium</taxon>
    </lineage>
</organism>
<dbReference type="AlphaFoldDB" id="A0A0N9XXE3"/>
<protein>
    <submittedName>
        <fullName evidence="2">Uncharacterized protein</fullName>
    </submittedName>
</protein>
<keyword evidence="3" id="KW-1185">Reference proteome</keyword>
<dbReference type="Proteomes" id="UP000057134">
    <property type="component" value="Chromosome"/>
</dbReference>
<sequence length="48" mass="5426">MTARWSPGPRLAQPWTNDTGRDQLAHYEGHTSGALRNSHPQVRDEPTE</sequence>